<proteinExistence type="inferred from homology"/>
<dbReference type="Proteomes" id="UP000067399">
    <property type="component" value="Chromosome"/>
</dbReference>
<gene>
    <name evidence="5" type="primary">rlmB</name>
    <name evidence="5" type="ORF">BSEPE_0737</name>
</gene>
<evidence type="ECO:0000256" key="1">
    <source>
        <dbReference type="ARBA" id="ARBA00007228"/>
    </source>
</evidence>
<dbReference type="Pfam" id="PF08032">
    <property type="entry name" value="SpoU_sub_bind"/>
    <property type="match status" value="1"/>
</dbReference>
<dbReference type="InterPro" id="IPR001537">
    <property type="entry name" value="SpoU_MeTrfase"/>
</dbReference>
<name>A0A0P0US77_9GAMM</name>
<protein>
    <submittedName>
        <fullName evidence="5">23S rRNA (Guanosine2251-2'-O)-methyltransferase</fullName>
        <ecNumber evidence="5">2.1.1.185</ecNumber>
    </submittedName>
</protein>
<dbReference type="CDD" id="cd18103">
    <property type="entry name" value="SpoU-like_RlmB"/>
    <property type="match status" value="1"/>
</dbReference>
<dbReference type="EMBL" id="AP013042">
    <property type="protein sequence ID" value="BAS67731.1"/>
    <property type="molecule type" value="Genomic_DNA"/>
</dbReference>
<dbReference type="FunFam" id="3.40.1280.10:FF:000008">
    <property type="entry name" value="Group 3 RNA methyltransferase TrmH"/>
    <property type="match status" value="1"/>
</dbReference>
<comment type="similarity">
    <text evidence="1">Belongs to the class IV-like SAM-binding methyltransferase superfamily. RNA methyltransferase TrmH family.</text>
</comment>
<dbReference type="GO" id="GO:0003723">
    <property type="term" value="F:RNA binding"/>
    <property type="evidence" value="ECO:0007669"/>
    <property type="project" value="InterPro"/>
</dbReference>
<dbReference type="SUPFAM" id="SSF55315">
    <property type="entry name" value="L30e-like"/>
    <property type="match status" value="1"/>
</dbReference>
<dbReference type="GO" id="GO:0008173">
    <property type="term" value="F:RNA methyltransferase activity"/>
    <property type="evidence" value="ECO:0007669"/>
    <property type="project" value="InterPro"/>
</dbReference>
<dbReference type="PANTHER" id="PTHR46429:SF1">
    <property type="entry name" value="23S RRNA (GUANOSINE-2'-O-)-METHYLTRANSFERASE RLMB"/>
    <property type="match status" value="1"/>
</dbReference>
<reference evidence="5 6" key="2">
    <citation type="journal article" date="2016" name="ISME J.">
        <title>Heterogeneous composition of key metabolic gene clusters in a vent mussel symbiont population.</title>
        <authorList>
            <person name="Ikuta T."/>
            <person name="Takaki Y."/>
            <person name="Nagai Y."/>
            <person name="Shimamura S."/>
            <person name="Tsuda M."/>
            <person name="Kawagucci S."/>
            <person name="Aoki Y."/>
            <person name="Inoue K."/>
            <person name="Teruya M."/>
            <person name="Satou K."/>
            <person name="Teruya K."/>
            <person name="Shimoji M."/>
            <person name="Tamotsu H."/>
            <person name="Hirano T."/>
            <person name="Maruyama T."/>
            <person name="Yoshida T."/>
        </authorList>
    </citation>
    <scope>NUCLEOTIDE SEQUENCE [LARGE SCALE GENOMIC DNA]</scope>
    <source>
        <strain evidence="5 6">Myojin Knoll</strain>
    </source>
</reference>
<dbReference type="AlphaFoldDB" id="A0A0P0US77"/>
<evidence type="ECO:0000313" key="5">
    <source>
        <dbReference type="EMBL" id="BAS67731.1"/>
    </source>
</evidence>
<organism evidence="5 6">
    <name type="scientific">endosymbiont of Bathymodiolus septemdierum str. Myojin knoll</name>
    <dbReference type="NCBI Taxonomy" id="1303921"/>
    <lineage>
        <taxon>Bacteria</taxon>
        <taxon>Pseudomonadati</taxon>
        <taxon>Pseudomonadota</taxon>
        <taxon>Gammaproteobacteria</taxon>
        <taxon>sulfur-oxidizing symbionts</taxon>
    </lineage>
</organism>
<dbReference type="GO" id="GO:0032259">
    <property type="term" value="P:methylation"/>
    <property type="evidence" value="ECO:0007669"/>
    <property type="project" value="UniProtKB-KW"/>
</dbReference>
<dbReference type="Gene3D" id="3.30.1330.30">
    <property type="match status" value="1"/>
</dbReference>
<dbReference type="SMART" id="SM00967">
    <property type="entry name" value="SpoU_sub_bind"/>
    <property type="match status" value="1"/>
</dbReference>
<dbReference type="KEGG" id="ebh:BSEPE_0737"/>
<dbReference type="GO" id="GO:0006396">
    <property type="term" value="P:RNA processing"/>
    <property type="evidence" value="ECO:0007669"/>
    <property type="project" value="InterPro"/>
</dbReference>
<dbReference type="RefSeq" id="WP_066044280.1">
    <property type="nucleotide sequence ID" value="NZ_AP013042.1"/>
</dbReference>
<dbReference type="Gene3D" id="3.40.1280.10">
    <property type="match status" value="1"/>
</dbReference>
<dbReference type="GO" id="GO:0005829">
    <property type="term" value="C:cytosol"/>
    <property type="evidence" value="ECO:0007669"/>
    <property type="project" value="TreeGrafter"/>
</dbReference>
<dbReference type="InterPro" id="IPR029026">
    <property type="entry name" value="tRNA_m1G_MTases_N"/>
</dbReference>
<dbReference type="STRING" id="1303921.BSEPE_0737"/>
<keyword evidence="3 5" id="KW-0808">Transferase</keyword>
<sequence length="247" mass="26824">MSKSILIFGFHSIQAQLESNPECLLKVYTLDNRHDKRLNTLITQLNQLGINTLVSSKQQLDKMTKNQSHQGVAAEILLPTLPNQDDLITYVTQLEKSALILILDSIQDPRNLGACLRSANAAGVDCVVINKDGSAPINALVHKTSAGALNQLKIFSVTNLARTIKALKEENIWVIGLDGSTKNSLYQIDLTIPSAIIMGSEGSGLRSLTKKHCDLLAKIPMQGNVESLNVSVATGVALFEASRQRLN</sequence>
<keyword evidence="2 5" id="KW-0489">Methyltransferase</keyword>
<dbReference type="SUPFAM" id="SSF75217">
    <property type="entry name" value="alpha/beta knot"/>
    <property type="match status" value="1"/>
</dbReference>
<dbReference type="Pfam" id="PF00588">
    <property type="entry name" value="SpoU_methylase"/>
    <property type="match status" value="1"/>
</dbReference>
<evidence type="ECO:0000313" key="6">
    <source>
        <dbReference type="Proteomes" id="UP000067399"/>
    </source>
</evidence>
<dbReference type="OrthoDB" id="9785673at2"/>
<accession>A0A0P0US77</accession>
<dbReference type="InterPro" id="IPR029028">
    <property type="entry name" value="Alpha/beta_knot_MTases"/>
</dbReference>
<evidence type="ECO:0000256" key="2">
    <source>
        <dbReference type="ARBA" id="ARBA00022603"/>
    </source>
</evidence>
<dbReference type="InterPro" id="IPR029064">
    <property type="entry name" value="Ribosomal_eL30-like_sf"/>
</dbReference>
<dbReference type="NCBIfam" id="TIGR00186">
    <property type="entry name" value="rRNA_methyl_3"/>
    <property type="match status" value="1"/>
</dbReference>
<evidence type="ECO:0000256" key="3">
    <source>
        <dbReference type="ARBA" id="ARBA00022679"/>
    </source>
</evidence>
<dbReference type="EC" id="2.1.1.185" evidence="5"/>
<dbReference type="InterPro" id="IPR004441">
    <property type="entry name" value="rRNA_MeTrfase_TrmH"/>
</dbReference>
<reference evidence="5 6" key="1">
    <citation type="journal article" date="2000" name="Mar. Ecol. Prog. Ser.">
        <title>Phylogenetic characterization of endosymbionts in three hydrothermal vent mussels: influence on host distributions.</title>
        <authorList>
            <person name="Fujiwara Y."/>
            <person name="Takai K."/>
            <person name="Uematsu K."/>
            <person name="Tsuchida S."/>
            <person name="Hunt J.C."/>
            <person name="Hashimoto J."/>
        </authorList>
    </citation>
    <scope>NUCLEOTIDE SEQUENCE [LARGE SCALE GENOMIC DNA]</scope>
    <source>
        <strain evidence="5 6">Myojin Knoll</strain>
    </source>
</reference>
<keyword evidence="6" id="KW-1185">Reference proteome</keyword>
<dbReference type="InterPro" id="IPR013123">
    <property type="entry name" value="SpoU_subst-bd"/>
</dbReference>
<feature type="domain" description="RNA 2-O ribose methyltransferase substrate binding" evidence="4">
    <location>
        <begin position="6"/>
        <end position="82"/>
    </location>
</feature>
<evidence type="ECO:0000259" key="4">
    <source>
        <dbReference type="SMART" id="SM00967"/>
    </source>
</evidence>
<dbReference type="PANTHER" id="PTHR46429">
    <property type="entry name" value="23S RRNA (GUANOSINE-2'-O-)-METHYLTRANSFERASE RLMB"/>
    <property type="match status" value="1"/>
</dbReference>